<proteinExistence type="predicted"/>
<organism evidence="2 3">
    <name type="scientific">Candidatus Gottesmanbacteria bacterium RIFCSPLOWO2_01_FULL_49_10</name>
    <dbReference type="NCBI Taxonomy" id="1798396"/>
    <lineage>
        <taxon>Bacteria</taxon>
        <taxon>Candidatus Gottesmaniibacteriota</taxon>
    </lineage>
</organism>
<keyword evidence="1" id="KW-1133">Transmembrane helix</keyword>
<evidence type="ECO:0000256" key="1">
    <source>
        <dbReference type="SAM" id="Phobius"/>
    </source>
</evidence>
<sequence length="247" mass="26513">MAGFFVESYEPQSAKCRPLSRATNVAKARGKTWRMMAFLHEIGRKGIFMAEIPLGVRCPGCNADSWEPQAEGVIRCAYSGNTIRDPRPVVLKDATITSPSIAADTKSIASGDSPPVGAGCLAILLAVGGFGGLIYLDRLDRATSPYVADDGAYSVPSFLCTDENAPVDLWFATAEGEDDWTFRGQATYNPISGEQTIWMPYGDPSLLSPAGNEGSTGLVFQCEDGSNSSWYEGVPWPAVGQEIEVRK</sequence>
<feature type="transmembrane region" description="Helical" evidence="1">
    <location>
        <begin position="116"/>
        <end position="136"/>
    </location>
</feature>
<name>A0A1F6B1F5_9BACT</name>
<evidence type="ECO:0000313" key="3">
    <source>
        <dbReference type="Proteomes" id="UP000176409"/>
    </source>
</evidence>
<dbReference type="Proteomes" id="UP000176409">
    <property type="component" value="Unassembled WGS sequence"/>
</dbReference>
<dbReference type="STRING" id="1798396.A2973_01740"/>
<dbReference type="AlphaFoldDB" id="A0A1F6B1F5"/>
<gene>
    <name evidence="2" type="ORF">A2973_01740</name>
</gene>
<keyword evidence="1" id="KW-0472">Membrane</keyword>
<accession>A0A1F6B1F5</accession>
<keyword evidence="1" id="KW-0812">Transmembrane</keyword>
<reference evidence="2 3" key="1">
    <citation type="journal article" date="2016" name="Nat. Commun.">
        <title>Thousands of microbial genomes shed light on interconnected biogeochemical processes in an aquifer system.</title>
        <authorList>
            <person name="Anantharaman K."/>
            <person name="Brown C.T."/>
            <person name="Hug L.A."/>
            <person name="Sharon I."/>
            <person name="Castelle C.J."/>
            <person name="Probst A.J."/>
            <person name="Thomas B.C."/>
            <person name="Singh A."/>
            <person name="Wilkins M.J."/>
            <person name="Karaoz U."/>
            <person name="Brodie E.L."/>
            <person name="Williams K.H."/>
            <person name="Hubbard S.S."/>
            <person name="Banfield J.F."/>
        </authorList>
    </citation>
    <scope>NUCLEOTIDE SEQUENCE [LARGE SCALE GENOMIC DNA]</scope>
</reference>
<dbReference type="EMBL" id="MFJZ01000004">
    <property type="protein sequence ID" value="OGG30755.1"/>
    <property type="molecule type" value="Genomic_DNA"/>
</dbReference>
<protein>
    <submittedName>
        <fullName evidence="2">Uncharacterized protein</fullName>
    </submittedName>
</protein>
<comment type="caution">
    <text evidence="2">The sequence shown here is derived from an EMBL/GenBank/DDBJ whole genome shotgun (WGS) entry which is preliminary data.</text>
</comment>
<evidence type="ECO:0000313" key="2">
    <source>
        <dbReference type="EMBL" id="OGG30755.1"/>
    </source>
</evidence>